<dbReference type="AlphaFoldDB" id="A0A2L2XH46"/>
<organism evidence="1 2">
    <name type="scientific">Desulfocucumis palustris</name>
    <dbReference type="NCBI Taxonomy" id="1898651"/>
    <lineage>
        <taxon>Bacteria</taxon>
        <taxon>Bacillati</taxon>
        <taxon>Bacillota</taxon>
        <taxon>Clostridia</taxon>
        <taxon>Eubacteriales</taxon>
        <taxon>Desulfocucumaceae</taxon>
        <taxon>Desulfocucumis</taxon>
    </lineage>
</organism>
<proteinExistence type="predicted"/>
<keyword evidence="2" id="KW-1185">Reference proteome</keyword>
<sequence>MSGSLPGKCLTTAMGILPHTAVEPALELALKLDIPFWPQLPRFSFYEDMYVQVSEHFPGIIVDQEKLRIQLDMEKFYGELPDYVEKMEERSYLELSPKYSVALDAFLERDLSSYPVIRGQSIGPVSFGLKITDRELKPIIYNDEVRDLLFDFIARKLNAQYGQLKEKNDNAFVWLDEPGLEILFGSFTGYSSHRAKEDYRNFLKGVNGPKGVHLCGNPDWSFLLDLELDILSVDIFGWGHIFTRYHQEVISFMERGGIISWGIVPTLTEEIDAQTADGLVQRLESLWLYLEKQGAGREMIYDRAWLAPARCCLINADGNASVEKAFSLLKDISLRLREKWN</sequence>
<dbReference type="EMBL" id="BFAV01000104">
    <property type="protein sequence ID" value="GBF33546.1"/>
    <property type="molecule type" value="Genomic_DNA"/>
</dbReference>
<protein>
    <recommendedName>
        <fullName evidence="3">Uroporphyrinogen decarboxylase (URO-D) domain-containing protein</fullName>
    </recommendedName>
</protein>
<dbReference type="RefSeq" id="WP_307718805.1">
    <property type="nucleotide sequence ID" value="NZ_BFAV01000104.1"/>
</dbReference>
<name>A0A2L2XH46_9FIRM</name>
<gene>
    <name evidence="1" type="ORF">DCCM_2648</name>
</gene>
<reference evidence="2" key="1">
    <citation type="submission" date="2018-02" db="EMBL/GenBank/DDBJ databases">
        <title>Genome sequence of Desulfocucumis palustris strain NAW-5.</title>
        <authorList>
            <person name="Watanabe M."/>
            <person name="Kojima H."/>
            <person name="Fukui M."/>
        </authorList>
    </citation>
    <scope>NUCLEOTIDE SEQUENCE [LARGE SCALE GENOMIC DNA]</scope>
    <source>
        <strain evidence="2">NAW-5</strain>
    </source>
</reference>
<evidence type="ECO:0008006" key="3">
    <source>
        <dbReference type="Google" id="ProtNLM"/>
    </source>
</evidence>
<dbReference type="Gene3D" id="3.20.20.210">
    <property type="match status" value="1"/>
</dbReference>
<dbReference type="SUPFAM" id="SSF51726">
    <property type="entry name" value="UROD/MetE-like"/>
    <property type="match status" value="1"/>
</dbReference>
<evidence type="ECO:0000313" key="1">
    <source>
        <dbReference type="EMBL" id="GBF33546.1"/>
    </source>
</evidence>
<comment type="caution">
    <text evidence="1">The sequence shown here is derived from an EMBL/GenBank/DDBJ whole genome shotgun (WGS) entry which is preliminary data.</text>
</comment>
<accession>A0A2L2XH46</accession>
<evidence type="ECO:0000313" key="2">
    <source>
        <dbReference type="Proteomes" id="UP000239549"/>
    </source>
</evidence>
<dbReference type="InterPro" id="IPR038071">
    <property type="entry name" value="UROD/MetE-like_sf"/>
</dbReference>
<dbReference type="Proteomes" id="UP000239549">
    <property type="component" value="Unassembled WGS sequence"/>
</dbReference>